<feature type="compositionally biased region" description="Basic and acidic residues" evidence="1">
    <location>
        <begin position="100"/>
        <end position="138"/>
    </location>
</feature>
<dbReference type="EMBL" id="JADCNL010000008">
    <property type="protein sequence ID" value="KAG0469475.1"/>
    <property type="molecule type" value="Genomic_DNA"/>
</dbReference>
<feature type="region of interest" description="Disordered" evidence="1">
    <location>
        <begin position="21"/>
        <end position="155"/>
    </location>
</feature>
<gene>
    <name evidence="2" type="ORF">HPP92_016175</name>
</gene>
<accession>A0A835QAF7</accession>
<evidence type="ECO:0000313" key="3">
    <source>
        <dbReference type="Proteomes" id="UP000636800"/>
    </source>
</evidence>
<dbReference type="OrthoDB" id="774313at2759"/>
<reference evidence="2 3" key="1">
    <citation type="journal article" date="2020" name="Nat. Food">
        <title>A phased Vanilla planifolia genome enables genetic improvement of flavour and production.</title>
        <authorList>
            <person name="Hasing T."/>
            <person name="Tang H."/>
            <person name="Brym M."/>
            <person name="Khazi F."/>
            <person name="Huang T."/>
            <person name="Chambers A.H."/>
        </authorList>
    </citation>
    <scope>NUCLEOTIDE SEQUENCE [LARGE SCALE GENOMIC DNA]</scope>
    <source>
        <tissue evidence="2">Leaf</tissue>
    </source>
</reference>
<comment type="caution">
    <text evidence="2">The sequence shown here is derived from an EMBL/GenBank/DDBJ whole genome shotgun (WGS) entry which is preliminary data.</text>
</comment>
<feature type="compositionally biased region" description="Basic and acidic residues" evidence="1">
    <location>
        <begin position="146"/>
        <end position="155"/>
    </location>
</feature>
<proteinExistence type="predicted"/>
<keyword evidence="3" id="KW-1185">Reference proteome</keyword>
<evidence type="ECO:0000256" key="1">
    <source>
        <dbReference type="SAM" id="MobiDB-lite"/>
    </source>
</evidence>
<name>A0A835QAF7_VANPL</name>
<dbReference type="Proteomes" id="UP000636800">
    <property type="component" value="Unassembled WGS sequence"/>
</dbReference>
<sequence>MGNNNHLGGLLHRIYNHYNKAQPESGLHKAVKRPQPANQRPVDDQNDSGQIVAATDTPPRQEKVMLDGSKGRYHHPPGSDQMTKVNNDRAARTKAATGERVGRATDGKGGERDKEKERERASVRERERGREREREGRKKSAKILKAVRESRCKQF</sequence>
<organism evidence="2 3">
    <name type="scientific">Vanilla planifolia</name>
    <name type="common">Vanilla</name>
    <dbReference type="NCBI Taxonomy" id="51239"/>
    <lineage>
        <taxon>Eukaryota</taxon>
        <taxon>Viridiplantae</taxon>
        <taxon>Streptophyta</taxon>
        <taxon>Embryophyta</taxon>
        <taxon>Tracheophyta</taxon>
        <taxon>Spermatophyta</taxon>
        <taxon>Magnoliopsida</taxon>
        <taxon>Liliopsida</taxon>
        <taxon>Asparagales</taxon>
        <taxon>Orchidaceae</taxon>
        <taxon>Vanilloideae</taxon>
        <taxon>Vanilleae</taxon>
        <taxon>Vanilla</taxon>
    </lineage>
</organism>
<evidence type="ECO:0000313" key="2">
    <source>
        <dbReference type="EMBL" id="KAG0469475.1"/>
    </source>
</evidence>
<dbReference type="AlphaFoldDB" id="A0A835QAF7"/>
<protein>
    <submittedName>
        <fullName evidence="2">Uncharacterized protein</fullName>
    </submittedName>
</protein>